<dbReference type="PANTHER" id="PTHR30055:SF234">
    <property type="entry name" value="HTH-TYPE TRANSCRIPTIONAL REGULATOR BETI"/>
    <property type="match status" value="1"/>
</dbReference>
<dbReference type="PRINTS" id="PR00455">
    <property type="entry name" value="HTHTETR"/>
</dbReference>
<dbReference type="InterPro" id="IPR036271">
    <property type="entry name" value="Tet_transcr_reg_TetR-rel_C_sf"/>
</dbReference>
<evidence type="ECO:0000313" key="6">
    <source>
        <dbReference type="EMBL" id="MER6273551.1"/>
    </source>
</evidence>
<evidence type="ECO:0000256" key="4">
    <source>
        <dbReference type="PROSITE-ProRule" id="PRU00335"/>
    </source>
</evidence>
<dbReference type="Gene3D" id="1.10.357.10">
    <property type="entry name" value="Tetracycline Repressor, domain 2"/>
    <property type="match status" value="1"/>
</dbReference>
<dbReference type="InterPro" id="IPR050109">
    <property type="entry name" value="HTH-type_TetR-like_transc_reg"/>
</dbReference>
<dbReference type="InterPro" id="IPR023772">
    <property type="entry name" value="DNA-bd_HTH_TetR-type_CS"/>
</dbReference>
<dbReference type="Pfam" id="PF00440">
    <property type="entry name" value="TetR_N"/>
    <property type="match status" value="1"/>
</dbReference>
<dbReference type="Pfam" id="PF21935">
    <property type="entry name" value="TetR_C_45"/>
    <property type="match status" value="1"/>
</dbReference>
<keyword evidence="7" id="KW-1185">Reference proteome</keyword>
<dbReference type="InterPro" id="IPR001647">
    <property type="entry name" value="HTH_TetR"/>
</dbReference>
<accession>A0ABV1TU52</accession>
<dbReference type="RefSeq" id="WP_351961811.1">
    <property type="nucleotide sequence ID" value="NZ_JBEOZM010000032.1"/>
</dbReference>
<dbReference type="PANTHER" id="PTHR30055">
    <property type="entry name" value="HTH-TYPE TRANSCRIPTIONAL REGULATOR RUTR"/>
    <property type="match status" value="1"/>
</dbReference>
<keyword evidence="1" id="KW-0805">Transcription regulation</keyword>
<gene>
    <name evidence="6" type="ORF">ABT211_40735</name>
</gene>
<dbReference type="SUPFAM" id="SSF46689">
    <property type="entry name" value="Homeodomain-like"/>
    <property type="match status" value="1"/>
</dbReference>
<dbReference type="InterPro" id="IPR054126">
    <property type="entry name" value="CprB_TetR_C"/>
</dbReference>
<protein>
    <submittedName>
        <fullName evidence="6">ScbR family autoregulator-binding transcription factor</fullName>
    </submittedName>
</protein>
<reference evidence="6 7" key="1">
    <citation type="submission" date="2024-06" db="EMBL/GenBank/DDBJ databases">
        <title>The Natural Products Discovery Center: Release of the First 8490 Sequenced Strains for Exploring Actinobacteria Biosynthetic Diversity.</title>
        <authorList>
            <person name="Kalkreuter E."/>
            <person name="Kautsar S.A."/>
            <person name="Yang D."/>
            <person name="Bader C.D."/>
            <person name="Teijaro C.N."/>
            <person name="Fluegel L."/>
            <person name="Davis C.M."/>
            <person name="Simpson J.R."/>
            <person name="Lauterbach L."/>
            <person name="Steele A.D."/>
            <person name="Gui C."/>
            <person name="Meng S."/>
            <person name="Li G."/>
            <person name="Viehrig K."/>
            <person name="Ye F."/>
            <person name="Su P."/>
            <person name="Kiefer A.F."/>
            <person name="Nichols A."/>
            <person name="Cepeda A.J."/>
            <person name="Yan W."/>
            <person name="Fan B."/>
            <person name="Jiang Y."/>
            <person name="Adhikari A."/>
            <person name="Zheng C.-J."/>
            <person name="Schuster L."/>
            <person name="Cowan T.M."/>
            <person name="Smanski M.J."/>
            <person name="Chevrette M.G."/>
            <person name="De Carvalho L.P.S."/>
            <person name="Shen B."/>
        </authorList>
    </citation>
    <scope>NUCLEOTIDE SEQUENCE [LARGE SCALE GENOMIC DNA]</scope>
    <source>
        <strain evidence="6 7">NPDC001694</strain>
    </source>
</reference>
<name>A0ABV1TU52_9ACTN</name>
<comment type="caution">
    <text evidence="6">The sequence shown here is derived from an EMBL/GenBank/DDBJ whole genome shotgun (WGS) entry which is preliminary data.</text>
</comment>
<keyword evidence="2 4" id="KW-0238">DNA-binding</keyword>
<dbReference type="InterPro" id="IPR009057">
    <property type="entry name" value="Homeodomain-like_sf"/>
</dbReference>
<dbReference type="SUPFAM" id="SSF48498">
    <property type="entry name" value="Tetracyclin repressor-like, C-terminal domain"/>
    <property type="match status" value="1"/>
</dbReference>
<sequence>MARQERAEVTRAAILEGAARAFDAEGYHGTTLGDIVKESGVTKGALYFHFTSKEELAQVLIDEQFSVLDSAADVGGLGVQSVIDILHRMARQLVENVQVRAGIRLVTDQSSKTGIVSEPYTKWIEVFRKCLVEAQQRGDVKADVDCERVAALIVGSWTGLQLSSQVLSGRADLPERTTLMWQLLLPSIVSPRRLARFHPEGSTHVLERTPAAGEQGRP</sequence>
<evidence type="ECO:0000256" key="2">
    <source>
        <dbReference type="ARBA" id="ARBA00023125"/>
    </source>
</evidence>
<dbReference type="EMBL" id="JBEOZM010000032">
    <property type="protein sequence ID" value="MER6273551.1"/>
    <property type="molecule type" value="Genomic_DNA"/>
</dbReference>
<evidence type="ECO:0000256" key="1">
    <source>
        <dbReference type="ARBA" id="ARBA00023015"/>
    </source>
</evidence>
<feature type="DNA-binding region" description="H-T-H motif" evidence="4">
    <location>
        <begin position="31"/>
        <end position="50"/>
    </location>
</feature>
<proteinExistence type="predicted"/>
<dbReference type="InterPro" id="IPR047923">
    <property type="entry name" value="ArpA-like"/>
</dbReference>
<evidence type="ECO:0000259" key="5">
    <source>
        <dbReference type="PROSITE" id="PS50977"/>
    </source>
</evidence>
<keyword evidence="3" id="KW-0804">Transcription</keyword>
<dbReference type="PROSITE" id="PS01081">
    <property type="entry name" value="HTH_TETR_1"/>
    <property type="match status" value="1"/>
</dbReference>
<dbReference type="PROSITE" id="PS50977">
    <property type="entry name" value="HTH_TETR_2"/>
    <property type="match status" value="1"/>
</dbReference>
<organism evidence="6 7">
    <name type="scientific">Streptomyces sp. 900105755</name>
    <dbReference type="NCBI Taxonomy" id="3154389"/>
    <lineage>
        <taxon>Bacteria</taxon>
        <taxon>Bacillati</taxon>
        <taxon>Actinomycetota</taxon>
        <taxon>Actinomycetes</taxon>
        <taxon>Kitasatosporales</taxon>
        <taxon>Streptomycetaceae</taxon>
        <taxon>Streptomyces</taxon>
    </lineage>
</organism>
<dbReference type="NCBIfam" id="NF041196">
    <property type="entry name" value="ScbR_bind_reg"/>
    <property type="match status" value="1"/>
</dbReference>
<feature type="domain" description="HTH tetR-type" evidence="5">
    <location>
        <begin position="8"/>
        <end position="68"/>
    </location>
</feature>
<evidence type="ECO:0000256" key="3">
    <source>
        <dbReference type="ARBA" id="ARBA00023163"/>
    </source>
</evidence>
<evidence type="ECO:0000313" key="7">
    <source>
        <dbReference type="Proteomes" id="UP001490365"/>
    </source>
</evidence>
<dbReference type="Proteomes" id="UP001490365">
    <property type="component" value="Unassembled WGS sequence"/>
</dbReference>